<dbReference type="InterPro" id="IPR033124">
    <property type="entry name" value="Ser_caboxypep_his_AS"/>
</dbReference>
<name>A0A2A2KTC6_9BILA</name>
<dbReference type="Pfam" id="PF00850">
    <property type="entry name" value="Hist_deacetyl"/>
    <property type="match status" value="2"/>
</dbReference>
<dbReference type="PANTHER" id="PTHR11802:SF70">
    <property type="entry name" value="SERINE CARBOXYPEPTIDASE CTSA-3.1"/>
    <property type="match status" value="1"/>
</dbReference>
<feature type="domain" description="Histone deacetylase" evidence="4">
    <location>
        <begin position="26"/>
        <end position="164"/>
    </location>
</feature>
<accession>A0A2A2KTC6</accession>
<evidence type="ECO:0000256" key="3">
    <source>
        <dbReference type="RuleBase" id="RU361156"/>
    </source>
</evidence>
<dbReference type="GO" id="GO:0004185">
    <property type="term" value="F:serine-type carboxypeptidase activity"/>
    <property type="evidence" value="ECO:0007669"/>
    <property type="project" value="UniProtKB-UniRule"/>
</dbReference>
<comment type="similarity">
    <text evidence="1 3">Belongs to the peptidase S10 family.</text>
</comment>
<proteinExistence type="inferred from homology"/>
<dbReference type="SUPFAM" id="SSF52768">
    <property type="entry name" value="Arginase/deacetylase"/>
    <property type="match status" value="1"/>
</dbReference>
<dbReference type="InterPro" id="IPR037138">
    <property type="entry name" value="His_deacetylse_dom_sf"/>
</dbReference>
<evidence type="ECO:0000256" key="1">
    <source>
        <dbReference type="ARBA" id="ARBA00009431"/>
    </source>
</evidence>
<protein>
    <recommendedName>
        <fullName evidence="3">Carboxypeptidase</fullName>
        <ecNumber evidence="3">3.4.16.-</ecNumber>
    </recommendedName>
</protein>
<dbReference type="Pfam" id="PF01359">
    <property type="entry name" value="Transposase_1"/>
    <property type="match status" value="1"/>
</dbReference>
<dbReference type="Proteomes" id="UP000218231">
    <property type="component" value="Unassembled WGS sequence"/>
</dbReference>
<comment type="catalytic activity">
    <reaction evidence="2">
        <text>N(6)-acetyl-L-lysyl-[histone] + H2O = L-lysyl-[histone] + acetate</text>
        <dbReference type="Rhea" id="RHEA:58196"/>
        <dbReference type="Rhea" id="RHEA-COMP:9845"/>
        <dbReference type="Rhea" id="RHEA-COMP:11338"/>
        <dbReference type="ChEBI" id="CHEBI:15377"/>
        <dbReference type="ChEBI" id="CHEBI:29969"/>
        <dbReference type="ChEBI" id="CHEBI:30089"/>
        <dbReference type="ChEBI" id="CHEBI:61930"/>
        <dbReference type="EC" id="3.5.1.98"/>
    </reaction>
</comment>
<dbReference type="GO" id="GO:0003676">
    <property type="term" value="F:nucleic acid binding"/>
    <property type="evidence" value="ECO:0007669"/>
    <property type="project" value="InterPro"/>
</dbReference>
<dbReference type="FunFam" id="3.40.50.12670:FF:000002">
    <property type="entry name" value="Carboxypeptidase"/>
    <property type="match status" value="1"/>
</dbReference>
<dbReference type="InterPro" id="IPR023801">
    <property type="entry name" value="His_deacetylse_dom"/>
</dbReference>
<dbReference type="Pfam" id="PF00450">
    <property type="entry name" value="Peptidase_S10"/>
    <property type="match status" value="1"/>
</dbReference>
<dbReference type="EC" id="3.4.16.-" evidence="3"/>
<keyword evidence="3" id="KW-0378">Hydrolase</keyword>
<dbReference type="AlphaFoldDB" id="A0A2A2KTC6"/>
<comment type="caution">
    <text evidence="5">The sequence shown here is derived from an EMBL/GenBank/DDBJ whole genome shotgun (WGS) entry which is preliminary data.</text>
</comment>
<dbReference type="GO" id="GO:0141221">
    <property type="term" value="F:histone deacetylase activity, hydrolytic mechanism"/>
    <property type="evidence" value="ECO:0007669"/>
    <property type="project" value="UniProtKB-EC"/>
</dbReference>
<dbReference type="InterPro" id="IPR029058">
    <property type="entry name" value="AB_hydrolase_fold"/>
</dbReference>
<dbReference type="SUPFAM" id="SSF53474">
    <property type="entry name" value="alpha/beta-Hydrolases"/>
    <property type="match status" value="1"/>
</dbReference>
<dbReference type="InterPro" id="IPR036397">
    <property type="entry name" value="RNaseH_sf"/>
</dbReference>
<dbReference type="PROSITE" id="PS00560">
    <property type="entry name" value="CARBOXYPEPT_SER_HIS"/>
    <property type="match status" value="1"/>
</dbReference>
<evidence type="ECO:0000313" key="5">
    <source>
        <dbReference type="EMBL" id="PAV77192.1"/>
    </source>
</evidence>
<dbReference type="Gene3D" id="3.40.800.20">
    <property type="entry name" value="Histone deacetylase domain"/>
    <property type="match status" value="2"/>
</dbReference>
<keyword evidence="6" id="KW-1185">Reference proteome</keyword>
<evidence type="ECO:0000313" key="6">
    <source>
        <dbReference type="Proteomes" id="UP000218231"/>
    </source>
</evidence>
<dbReference type="InterPro" id="IPR001563">
    <property type="entry name" value="Peptidase_S10"/>
</dbReference>
<evidence type="ECO:0000256" key="2">
    <source>
        <dbReference type="ARBA" id="ARBA00048287"/>
    </source>
</evidence>
<feature type="domain" description="Histone deacetylase" evidence="4">
    <location>
        <begin position="166"/>
        <end position="266"/>
    </location>
</feature>
<keyword evidence="3" id="KW-0645">Protease</keyword>
<organism evidence="5 6">
    <name type="scientific">Diploscapter pachys</name>
    <dbReference type="NCBI Taxonomy" id="2018661"/>
    <lineage>
        <taxon>Eukaryota</taxon>
        <taxon>Metazoa</taxon>
        <taxon>Ecdysozoa</taxon>
        <taxon>Nematoda</taxon>
        <taxon>Chromadorea</taxon>
        <taxon>Rhabditida</taxon>
        <taxon>Rhabditina</taxon>
        <taxon>Rhabditomorpha</taxon>
        <taxon>Rhabditoidea</taxon>
        <taxon>Rhabditidae</taxon>
        <taxon>Diploscapter</taxon>
    </lineage>
</organism>
<dbReference type="OrthoDB" id="424012at2759"/>
<dbReference type="STRING" id="2018661.A0A2A2KTC6"/>
<keyword evidence="3" id="KW-0121">Carboxypeptidase</keyword>
<dbReference type="PANTHER" id="PTHR11802">
    <property type="entry name" value="SERINE PROTEASE FAMILY S10 SERINE CARBOXYPEPTIDASE"/>
    <property type="match status" value="1"/>
</dbReference>
<dbReference type="Gene3D" id="3.40.50.1820">
    <property type="entry name" value="alpha/beta hydrolase"/>
    <property type="match status" value="1"/>
</dbReference>
<dbReference type="Gene3D" id="3.30.420.10">
    <property type="entry name" value="Ribonuclease H-like superfamily/Ribonuclease H"/>
    <property type="match status" value="1"/>
</dbReference>
<dbReference type="InterPro" id="IPR001888">
    <property type="entry name" value="Transposase_1"/>
</dbReference>
<dbReference type="InterPro" id="IPR018202">
    <property type="entry name" value="Ser_caboxypep_ser_AS"/>
</dbReference>
<evidence type="ECO:0000259" key="4">
    <source>
        <dbReference type="Pfam" id="PF00850"/>
    </source>
</evidence>
<reference evidence="5 6" key="1">
    <citation type="journal article" date="2017" name="Curr. Biol.">
        <title>Genome architecture and evolution of a unichromosomal asexual nematode.</title>
        <authorList>
            <person name="Fradin H."/>
            <person name="Zegar C."/>
            <person name="Gutwein M."/>
            <person name="Lucas J."/>
            <person name="Kovtun M."/>
            <person name="Corcoran D."/>
            <person name="Baugh L.R."/>
            <person name="Kiontke K."/>
            <person name="Gunsalus K."/>
            <person name="Fitch D.H."/>
            <person name="Piano F."/>
        </authorList>
    </citation>
    <scope>NUCLEOTIDE SEQUENCE [LARGE SCALE GENOMIC DNA]</scope>
    <source>
        <strain evidence="5">PF1309</strain>
    </source>
</reference>
<dbReference type="PROSITE" id="PS00131">
    <property type="entry name" value="CARBOXYPEPT_SER_SER"/>
    <property type="match status" value="1"/>
</dbReference>
<dbReference type="GO" id="GO:0006508">
    <property type="term" value="P:proteolysis"/>
    <property type="evidence" value="ECO:0007669"/>
    <property type="project" value="UniProtKB-KW"/>
</dbReference>
<dbReference type="PRINTS" id="PR00724">
    <property type="entry name" value="CRBOXYPTASEC"/>
</dbReference>
<dbReference type="Gene3D" id="3.40.50.12670">
    <property type="match status" value="1"/>
</dbReference>
<sequence>MSLPFGFVYDERMLEHECGYDPTMAERPERMKLIYERLLNDGLLEDAIKVEARLATDKELILNHPEELIREIENLNTDEKCEEWCKDKEILWMSPKTEEASKLAAGGTIEMVKACLEGKISSGFAIVRPPGHHAYGKVPQGYCVFNNVAIAAKYAVEHLGLERVSNTLFFPLNGAMSTEGDFVAGFHNVLIPILKEWKPQLILISAGFDAGYYDVMLTLGQGVKAHGYGHMARLLSEICPGRTLAVLEGGYFKTNYVEAASMMVRGLKGLPLPHSPVSKRVSGAFLETIWNNLIHHSKHYPVLGKTVEKLQERQRAKGLRPFVQPEPLFLDRGMRKLYDEVKKLRCVRTREWFPELSNEQVEISNALINEYIRNYDWKTETKPPTEEELLNQLTWDEQAKFECYTMSAPTTMFFVNELKDFYEGKIDNTMICDRMLYAEAKSKQTFFVIALAQDPGEKDLVQNLPGLTFQPNFKTYAGYLNASADGKWKMFYVLHESKNNPSTDPVLVWMNGGPGCSSLAGLLEELGPWYVDYDGQTLYENPFSWNLNASVLAIESPIGVGFSYSTDVESYYIANDDQTLEQNFQVLTNFFKDVHPRFANHSFFLSGESYAGIYIPMLSKRLVEQINNNNFPNKNFQGAAIGNGFMNVRGLLNALALWSAYHGRISMAAWDYVKKTCANGNDVDSFDFSQYTYSSNKIDYLGNNSICGNIVQSLITQNANGTEGFDQYNFYYDCYDASLFQSPTPKLRRRPYFNGTKGLNPNTANLVNRVSNDNQWGYFCWGDNAAALWANRRDVQDALHITQDWRNQKNGTYQWQDCNTDLYNNYTLTYDTTNQFFNYVLQNAATDFRFLIYNGDVDTVCNYLGDAKHINQVAKDNNLKAQCRQGNCFTDGDRIPWYFSDNQQLAGFYETFTGKNQKNANTRIDLLTVKGAGHMVPFDRPGPSVQMITNFMFPDNKNNIDYTRKVIDSNPPLDPLRQRCTTRHLAPTRRRAINAVKAEPHQRKHFLSIWWNTKGSIYYELLPASRAVTATIYVDQLQKLVGIIREKRPRHSIVHLLHDNARPHVASGTHQKTTKFDWHPVIHSSYSPGLALPDYYLFRPSRLHPRERKIDKDDDLKIAVDNFFASVS</sequence>
<gene>
    <name evidence="5" type="ORF">WR25_11643</name>
</gene>
<dbReference type="EMBL" id="LIAE01007743">
    <property type="protein sequence ID" value="PAV77192.1"/>
    <property type="molecule type" value="Genomic_DNA"/>
</dbReference>
<dbReference type="InterPro" id="IPR023696">
    <property type="entry name" value="Ureohydrolase_dom_sf"/>
</dbReference>